<dbReference type="EMBL" id="CAJOBA010001657">
    <property type="protein sequence ID" value="CAF3607875.1"/>
    <property type="molecule type" value="Genomic_DNA"/>
</dbReference>
<evidence type="ECO:0000313" key="10">
    <source>
        <dbReference type="EMBL" id="CAF0823511.1"/>
    </source>
</evidence>
<comment type="function">
    <text evidence="9">Plasma membrane transporter mediating the uptake by cells of the water soluble vitamin B2/riboflavin that plays a key role in biochemical oxidation-reduction reactions of the carbohydrate, lipid, and amino acid metabolism.</text>
</comment>
<evidence type="ECO:0000256" key="8">
    <source>
        <dbReference type="ARBA" id="ARBA00023136"/>
    </source>
</evidence>
<evidence type="ECO:0000313" key="12">
    <source>
        <dbReference type="Proteomes" id="UP000682733"/>
    </source>
</evidence>
<dbReference type="GO" id="GO:0032217">
    <property type="term" value="F:riboflavin transmembrane transporter activity"/>
    <property type="evidence" value="ECO:0007669"/>
    <property type="project" value="UniProtKB-UniRule"/>
</dbReference>
<evidence type="ECO:0000256" key="5">
    <source>
        <dbReference type="ARBA" id="ARBA00022475"/>
    </source>
</evidence>
<comment type="caution">
    <text evidence="9">Lacks conserved residue(s) required for the propagation of feature annotation.</text>
</comment>
<feature type="transmembrane region" description="Helical" evidence="9">
    <location>
        <begin position="49"/>
        <end position="70"/>
    </location>
</feature>
<evidence type="ECO:0000256" key="9">
    <source>
        <dbReference type="RuleBase" id="RU368035"/>
    </source>
</evidence>
<keyword evidence="4 9" id="KW-0813">Transport</keyword>
<evidence type="ECO:0000256" key="7">
    <source>
        <dbReference type="ARBA" id="ARBA00022989"/>
    </source>
</evidence>
<dbReference type="Proteomes" id="UP000677228">
    <property type="component" value="Unassembled WGS sequence"/>
</dbReference>
<feature type="transmembrane region" description="Helical" evidence="9">
    <location>
        <begin position="12"/>
        <end position="29"/>
    </location>
</feature>
<dbReference type="PANTHER" id="PTHR12929">
    <property type="entry name" value="SOLUTE CARRIER FAMILY 52"/>
    <property type="match status" value="1"/>
</dbReference>
<dbReference type="AlphaFoldDB" id="A0A8S2H8B5"/>
<name>A0A8S2H8B5_9BILA</name>
<keyword evidence="8 9" id="KW-0472">Membrane</keyword>
<dbReference type="PANTHER" id="PTHR12929:SF10">
    <property type="entry name" value="RIBOFLAVIN TRANSPORTER"/>
    <property type="match status" value="1"/>
</dbReference>
<reference evidence="11" key="1">
    <citation type="submission" date="2021-02" db="EMBL/GenBank/DDBJ databases">
        <authorList>
            <person name="Nowell W R."/>
        </authorList>
    </citation>
    <scope>NUCLEOTIDE SEQUENCE</scope>
</reference>
<comment type="subcellular location">
    <subcellularLocation>
        <location evidence="2 9">Cell membrane</location>
        <topology evidence="2 9">Multi-pass membrane protein</topology>
    </subcellularLocation>
</comment>
<comment type="catalytic activity">
    <reaction evidence="1 9">
        <text>riboflavin(in) = riboflavin(out)</text>
        <dbReference type="Rhea" id="RHEA:35015"/>
        <dbReference type="ChEBI" id="CHEBI:57986"/>
    </reaction>
</comment>
<keyword evidence="5 9" id="KW-1003">Cell membrane</keyword>
<protein>
    <recommendedName>
        <fullName evidence="9">Riboflavin transporter</fullName>
    </recommendedName>
</protein>
<evidence type="ECO:0000256" key="3">
    <source>
        <dbReference type="ARBA" id="ARBA00006366"/>
    </source>
</evidence>
<dbReference type="GO" id="GO:0005886">
    <property type="term" value="C:plasma membrane"/>
    <property type="evidence" value="ECO:0007669"/>
    <property type="project" value="UniProtKB-SubCell"/>
</dbReference>
<dbReference type="Pfam" id="PF06237">
    <property type="entry name" value="SLC52_ribofla_tr"/>
    <property type="match status" value="1"/>
</dbReference>
<comment type="caution">
    <text evidence="11">The sequence shown here is derived from an EMBL/GenBank/DDBJ whole genome shotgun (WGS) entry which is preliminary data.</text>
</comment>
<keyword evidence="7 9" id="KW-1133">Transmembrane helix</keyword>
<proteinExistence type="inferred from homology"/>
<feature type="transmembrane region" description="Helical" evidence="9">
    <location>
        <begin position="82"/>
        <end position="102"/>
    </location>
</feature>
<gene>
    <name evidence="10" type="ORF">OVA965_LOCUS5772</name>
    <name evidence="11" type="ORF">TMI583_LOCUS5769</name>
</gene>
<organism evidence="11 12">
    <name type="scientific">Didymodactylos carnosus</name>
    <dbReference type="NCBI Taxonomy" id="1234261"/>
    <lineage>
        <taxon>Eukaryota</taxon>
        <taxon>Metazoa</taxon>
        <taxon>Spiralia</taxon>
        <taxon>Gnathifera</taxon>
        <taxon>Rotifera</taxon>
        <taxon>Eurotatoria</taxon>
        <taxon>Bdelloidea</taxon>
        <taxon>Philodinida</taxon>
        <taxon>Philodinidae</taxon>
        <taxon>Didymodactylos</taxon>
    </lineage>
</organism>
<evidence type="ECO:0000256" key="4">
    <source>
        <dbReference type="ARBA" id="ARBA00022448"/>
    </source>
</evidence>
<evidence type="ECO:0000256" key="6">
    <source>
        <dbReference type="ARBA" id="ARBA00022692"/>
    </source>
</evidence>
<dbReference type="Proteomes" id="UP000682733">
    <property type="component" value="Unassembled WGS sequence"/>
</dbReference>
<evidence type="ECO:0000313" key="11">
    <source>
        <dbReference type="EMBL" id="CAF3607875.1"/>
    </source>
</evidence>
<accession>A0A8S2H8B5</accession>
<sequence>MHCNPLPSRAFLFTSTLFVLFGLSTWLDINGVWVQLPLIVNSAPEGWSLPSYLTLAIAVANIGPLILMVLKLIFKQRLDERIFIYIEIIVGLISCALIAQYWNRTTNNRSLAFIILVFLLGKIGSNYEW</sequence>
<dbReference type="InterPro" id="IPR009357">
    <property type="entry name" value="Riboflavin_transptr"/>
</dbReference>
<dbReference type="EMBL" id="CAJNOK010001657">
    <property type="protein sequence ID" value="CAF0823511.1"/>
    <property type="molecule type" value="Genomic_DNA"/>
</dbReference>
<evidence type="ECO:0000256" key="2">
    <source>
        <dbReference type="ARBA" id="ARBA00004651"/>
    </source>
</evidence>
<comment type="similarity">
    <text evidence="3 9">Belongs to the riboflavin transporter family.</text>
</comment>
<keyword evidence="6 9" id="KW-0812">Transmembrane</keyword>
<evidence type="ECO:0000256" key="1">
    <source>
        <dbReference type="ARBA" id="ARBA00000215"/>
    </source>
</evidence>